<dbReference type="SUPFAM" id="SSF52058">
    <property type="entry name" value="L domain-like"/>
    <property type="match status" value="1"/>
</dbReference>
<evidence type="ECO:0000313" key="3">
    <source>
        <dbReference type="Proteomes" id="UP000479710"/>
    </source>
</evidence>
<accession>A0A6G1C9F1</accession>
<sequence>MSQLNILSLGGNDIVGSIPAVLSNLTMLTVLDLAFCKLNGTIPTELGKMTQLTFLHLSPQTVQNYPLAVLHRVAH</sequence>
<dbReference type="InterPro" id="IPR051848">
    <property type="entry name" value="PGIP"/>
</dbReference>
<dbReference type="Pfam" id="PF00560">
    <property type="entry name" value="LRR_1"/>
    <property type="match status" value="2"/>
</dbReference>
<keyword evidence="3" id="KW-1185">Reference proteome</keyword>
<dbReference type="InterPro" id="IPR001611">
    <property type="entry name" value="Leu-rich_rpt"/>
</dbReference>
<organism evidence="2 3">
    <name type="scientific">Oryza meyeriana var. granulata</name>
    <dbReference type="NCBI Taxonomy" id="110450"/>
    <lineage>
        <taxon>Eukaryota</taxon>
        <taxon>Viridiplantae</taxon>
        <taxon>Streptophyta</taxon>
        <taxon>Embryophyta</taxon>
        <taxon>Tracheophyta</taxon>
        <taxon>Spermatophyta</taxon>
        <taxon>Magnoliopsida</taxon>
        <taxon>Liliopsida</taxon>
        <taxon>Poales</taxon>
        <taxon>Poaceae</taxon>
        <taxon>BOP clade</taxon>
        <taxon>Oryzoideae</taxon>
        <taxon>Oryzeae</taxon>
        <taxon>Oryzinae</taxon>
        <taxon>Oryza</taxon>
        <taxon>Oryza meyeriana</taxon>
    </lineage>
</organism>
<protein>
    <recommendedName>
        <fullName evidence="4">Leucine-rich repeat-containing N-terminal plant-type domain-containing protein</fullName>
    </recommendedName>
</protein>
<evidence type="ECO:0000313" key="2">
    <source>
        <dbReference type="EMBL" id="KAF0896637.1"/>
    </source>
</evidence>
<evidence type="ECO:0008006" key="4">
    <source>
        <dbReference type="Google" id="ProtNLM"/>
    </source>
</evidence>
<dbReference type="Gene3D" id="3.80.10.10">
    <property type="entry name" value="Ribonuclease Inhibitor"/>
    <property type="match status" value="1"/>
</dbReference>
<dbReference type="OrthoDB" id="671703at2759"/>
<proteinExistence type="predicted"/>
<dbReference type="PANTHER" id="PTHR48059">
    <property type="entry name" value="POLYGALACTURONASE INHIBITOR 1"/>
    <property type="match status" value="1"/>
</dbReference>
<dbReference type="InterPro" id="IPR032675">
    <property type="entry name" value="LRR_dom_sf"/>
</dbReference>
<comment type="subcellular location">
    <subcellularLocation>
        <location evidence="1">Cell envelope</location>
    </subcellularLocation>
</comment>
<reference evidence="2 3" key="1">
    <citation type="submission" date="2019-11" db="EMBL/GenBank/DDBJ databases">
        <title>Whole genome sequence of Oryza granulata.</title>
        <authorList>
            <person name="Li W."/>
        </authorList>
    </citation>
    <scope>NUCLEOTIDE SEQUENCE [LARGE SCALE GENOMIC DNA]</scope>
    <source>
        <strain evidence="3">cv. Menghai</strain>
        <tissue evidence="2">Leaf</tissue>
    </source>
</reference>
<dbReference type="PANTHER" id="PTHR48059:SF30">
    <property type="entry name" value="OS06G0587000 PROTEIN"/>
    <property type="match status" value="1"/>
</dbReference>
<dbReference type="AlphaFoldDB" id="A0A6G1C9F1"/>
<evidence type="ECO:0000256" key="1">
    <source>
        <dbReference type="ARBA" id="ARBA00004196"/>
    </source>
</evidence>
<gene>
    <name evidence="2" type="ORF">E2562_026752</name>
</gene>
<dbReference type="EMBL" id="SPHZ02000010">
    <property type="protein sequence ID" value="KAF0896637.1"/>
    <property type="molecule type" value="Genomic_DNA"/>
</dbReference>
<dbReference type="Proteomes" id="UP000479710">
    <property type="component" value="Unassembled WGS sequence"/>
</dbReference>
<comment type="caution">
    <text evidence="2">The sequence shown here is derived from an EMBL/GenBank/DDBJ whole genome shotgun (WGS) entry which is preliminary data.</text>
</comment>
<name>A0A6G1C9F1_9ORYZ</name>